<dbReference type="SUPFAM" id="SSF56784">
    <property type="entry name" value="HAD-like"/>
    <property type="match status" value="1"/>
</dbReference>
<proteinExistence type="inferred from homology"/>
<dbReference type="InterPro" id="IPR050155">
    <property type="entry name" value="HAD-like_hydrolase_sf"/>
</dbReference>
<evidence type="ECO:0000256" key="2">
    <source>
        <dbReference type="ARBA" id="ARBA00004818"/>
    </source>
</evidence>
<sequence>MTDFPFDTIGFDLDGTLVDTAPDLCGAVNHALVQVGRAPVTPEVTRQMIGGGTRAMLTRAFERTGGMVGDGEFTTAYDTLLAYYEQNTSQHSAPYPGLLAALDQLAASGSKLAVVTNKMERFARKLLDELGMSARFACILGGDTLGPGRAKPARDMIDEALRQCGGTRFAMVGDASFDVRAARAAGVPCVVYALGYHDMPVAELGADAVIEHFDELVPSLEVLARSR</sequence>
<evidence type="ECO:0000256" key="3">
    <source>
        <dbReference type="ARBA" id="ARBA00006171"/>
    </source>
</evidence>
<dbReference type="PANTHER" id="PTHR43434">
    <property type="entry name" value="PHOSPHOGLYCOLATE PHOSPHATASE"/>
    <property type="match status" value="1"/>
</dbReference>
<comment type="caution">
    <text evidence="5">The sequence shown here is derived from an EMBL/GenBank/DDBJ whole genome shotgun (WGS) entry which is preliminary data.</text>
</comment>
<dbReference type="Pfam" id="PF13419">
    <property type="entry name" value="HAD_2"/>
    <property type="match status" value="1"/>
</dbReference>
<dbReference type="Gene3D" id="3.40.50.1000">
    <property type="entry name" value="HAD superfamily/HAD-like"/>
    <property type="match status" value="1"/>
</dbReference>
<comment type="pathway">
    <text evidence="2">Organic acid metabolism; glycolate biosynthesis; glycolate from 2-phosphoglycolate: step 1/1.</text>
</comment>
<dbReference type="RefSeq" id="WP_159791670.1">
    <property type="nucleotide sequence ID" value="NZ_WTYM01000023.1"/>
</dbReference>
<name>A0A6I4STT6_9SPHN</name>
<dbReference type="GO" id="GO:0006281">
    <property type="term" value="P:DNA repair"/>
    <property type="evidence" value="ECO:0007669"/>
    <property type="project" value="TreeGrafter"/>
</dbReference>
<keyword evidence="5" id="KW-0378">Hydrolase</keyword>
<accession>A0A6I4STT6</accession>
<dbReference type="SFLD" id="SFLDS00003">
    <property type="entry name" value="Haloacid_Dehalogenase"/>
    <property type="match status" value="1"/>
</dbReference>
<organism evidence="5 6">
    <name type="scientific">Croceibacterium salegens</name>
    <dbReference type="NCBI Taxonomy" id="1737568"/>
    <lineage>
        <taxon>Bacteria</taxon>
        <taxon>Pseudomonadati</taxon>
        <taxon>Pseudomonadota</taxon>
        <taxon>Alphaproteobacteria</taxon>
        <taxon>Sphingomonadales</taxon>
        <taxon>Erythrobacteraceae</taxon>
        <taxon>Croceibacterium</taxon>
    </lineage>
</organism>
<evidence type="ECO:0000313" key="6">
    <source>
        <dbReference type="Proteomes" id="UP000433652"/>
    </source>
</evidence>
<protein>
    <recommendedName>
        <fullName evidence="4">phosphoglycolate phosphatase</fullName>
        <ecNumber evidence="4">3.1.3.18</ecNumber>
    </recommendedName>
</protein>
<dbReference type="PANTHER" id="PTHR43434:SF1">
    <property type="entry name" value="PHOSPHOGLYCOLATE PHOSPHATASE"/>
    <property type="match status" value="1"/>
</dbReference>
<comment type="similarity">
    <text evidence="3">Belongs to the HAD-like hydrolase superfamily. CbbY/CbbZ/Gph/YieH family.</text>
</comment>
<dbReference type="GO" id="GO:0008967">
    <property type="term" value="F:phosphoglycolate phosphatase activity"/>
    <property type="evidence" value="ECO:0007669"/>
    <property type="project" value="UniProtKB-EC"/>
</dbReference>
<dbReference type="InterPro" id="IPR023198">
    <property type="entry name" value="PGP-like_dom2"/>
</dbReference>
<dbReference type="EC" id="3.1.3.18" evidence="4"/>
<dbReference type="SFLD" id="SFLDG01129">
    <property type="entry name" value="C1.5:_HAD__Beta-PGM__Phosphata"/>
    <property type="match status" value="1"/>
</dbReference>
<dbReference type="NCBIfam" id="TIGR01549">
    <property type="entry name" value="HAD-SF-IA-v1"/>
    <property type="match status" value="1"/>
</dbReference>
<dbReference type="InterPro" id="IPR036412">
    <property type="entry name" value="HAD-like_sf"/>
</dbReference>
<dbReference type="Proteomes" id="UP000433652">
    <property type="component" value="Unassembled WGS sequence"/>
</dbReference>
<dbReference type="InterPro" id="IPR041492">
    <property type="entry name" value="HAD_2"/>
</dbReference>
<dbReference type="InterPro" id="IPR006439">
    <property type="entry name" value="HAD-SF_hydro_IA"/>
</dbReference>
<keyword evidence="6" id="KW-1185">Reference proteome</keyword>
<evidence type="ECO:0000256" key="4">
    <source>
        <dbReference type="ARBA" id="ARBA00013078"/>
    </source>
</evidence>
<reference evidence="5 6" key="1">
    <citation type="submission" date="2019-12" db="EMBL/GenBank/DDBJ databases">
        <title>Genomic-based taxomic classification of the family Erythrobacteraceae.</title>
        <authorList>
            <person name="Xu L."/>
        </authorList>
    </citation>
    <scope>NUCLEOTIDE SEQUENCE [LARGE SCALE GENOMIC DNA]</scope>
    <source>
        <strain evidence="5 6">MCCC 1K01500</strain>
    </source>
</reference>
<evidence type="ECO:0000256" key="1">
    <source>
        <dbReference type="ARBA" id="ARBA00000830"/>
    </source>
</evidence>
<comment type="catalytic activity">
    <reaction evidence="1">
        <text>2-phosphoglycolate + H2O = glycolate + phosphate</text>
        <dbReference type="Rhea" id="RHEA:14369"/>
        <dbReference type="ChEBI" id="CHEBI:15377"/>
        <dbReference type="ChEBI" id="CHEBI:29805"/>
        <dbReference type="ChEBI" id="CHEBI:43474"/>
        <dbReference type="ChEBI" id="CHEBI:58033"/>
        <dbReference type="EC" id="3.1.3.18"/>
    </reaction>
</comment>
<dbReference type="AlphaFoldDB" id="A0A6I4STT6"/>
<dbReference type="EMBL" id="WTYM01000023">
    <property type="protein sequence ID" value="MXO58316.1"/>
    <property type="molecule type" value="Genomic_DNA"/>
</dbReference>
<dbReference type="Gene3D" id="1.10.150.240">
    <property type="entry name" value="Putative phosphatase, domain 2"/>
    <property type="match status" value="1"/>
</dbReference>
<dbReference type="OrthoDB" id="9793014at2"/>
<evidence type="ECO:0000313" key="5">
    <source>
        <dbReference type="EMBL" id="MXO58316.1"/>
    </source>
</evidence>
<dbReference type="InterPro" id="IPR023214">
    <property type="entry name" value="HAD_sf"/>
</dbReference>
<dbReference type="GO" id="GO:0005829">
    <property type="term" value="C:cytosol"/>
    <property type="evidence" value="ECO:0007669"/>
    <property type="project" value="TreeGrafter"/>
</dbReference>
<gene>
    <name evidence="5" type="ORF">GRI89_01995</name>
</gene>